<organism evidence="2 3">
    <name type="scientific">Nonomuraea wenchangensis</name>
    <dbReference type="NCBI Taxonomy" id="568860"/>
    <lineage>
        <taxon>Bacteria</taxon>
        <taxon>Bacillati</taxon>
        <taxon>Actinomycetota</taxon>
        <taxon>Actinomycetes</taxon>
        <taxon>Streptosporangiales</taxon>
        <taxon>Streptosporangiaceae</taxon>
        <taxon>Nonomuraea</taxon>
    </lineage>
</organism>
<keyword evidence="3" id="KW-1185">Reference proteome</keyword>
<name>A0A1I0KIP2_9ACTN</name>
<feature type="region of interest" description="Disordered" evidence="1">
    <location>
        <begin position="1"/>
        <end position="34"/>
    </location>
</feature>
<accession>A0A1I0KIP2</accession>
<evidence type="ECO:0000313" key="2">
    <source>
        <dbReference type="EMBL" id="SEU24731.1"/>
    </source>
</evidence>
<dbReference type="STRING" id="568860.SAMN05421811_108154"/>
<evidence type="ECO:0000313" key="3">
    <source>
        <dbReference type="Proteomes" id="UP000199361"/>
    </source>
</evidence>
<dbReference type="AlphaFoldDB" id="A0A1I0KIP2"/>
<proteinExistence type="predicted"/>
<dbReference type="EMBL" id="FOHX01000008">
    <property type="protein sequence ID" value="SEU24731.1"/>
    <property type="molecule type" value="Genomic_DNA"/>
</dbReference>
<reference evidence="2 3" key="1">
    <citation type="submission" date="2016-10" db="EMBL/GenBank/DDBJ databases">
        <authorList>
            <person name="de Groot N.N."/>
        </authorList>
    </citation>
    <scope>NUCLEOTIDE SEQUENCE [LARGE SCALE GENOMIC DNA]</scope>
    <source>
        <strain evidence="2 3">CGMCC 4.5598</strain>
    </source>
</reference>
<protein>
    <submittedName>
        <fullName evidence="2">Uncharacterized protein</fullName>
    </submittedName>
</protein>
<evidence type="ECO:0000256" key="1">
    <source>
        <dbReference type="SAM" id="MobiDB-lite"/>
    </source>
</evidence>
<sequence length="88" mass="9319">MKRQSTSTARLAPARDGGGEPHLTVPRHRLPGLGERVRGAGQPAHRLDALAERLAGTKAFWTHDSSGVVASSARWIAGRLTATVVTGR</sequence>
<dbReference type="Proteomes" id="UP000199361">
    <property type="component" value="Unassembled WGS sequence"/>
</dbReference>
<dbReference type="RefSeq" id="WP_177240868.1">
    <property type="nucleotide sequence ID" value="NZ_FOHX01000008.1"/>
</dbReference>
<gene>
    <name evidence="2" type="ORF">SAMN05421811_108154</name>
</gene>